<accession>A0A383VT30</accession>
<evidence type="ECO:0000256" key="1">
    <source>
        <dbReference type="SAM" id="MobiDB-lite"/>
    </source>
</evidence>
<evidence type="ECO:0000313" key="3">
    <source>
        <dbReference type="Proteomes" id="UP000256970"/>
    </source>
</evidence>
<sequence>MCLDRVALREAITGPLVRARELALKDIREHDELLDGSHHCSRTACMCLCVSALREAITGPLVRATELAMKDIREHDELLDGSQDHAPRIFLASRPGPDGVVSHSGVRRTSSSRLHSRQVSRQSSTAAAAAAAATAAAAAAAAAGPVRQEPRFHTGYDRLE</sequence>
<protein>
    <submittedName>
        <fullName evidence="2">Uncharacterized protein</fullName>
    </submittedName>
</protein>
<name>A0A383VT30_TETOB</name>
<feature type="compositionally biased region" description="Polar residues" evidence="1">
    <location>
        <begin position="107"/>
        <end position="124"/>
    </location>
</feature>
<dbReference type="Proteomes" id="UP000256970">
    <property type="component" value="Unassembled WGS sequence"/>
</dbReference>
<feature type="region of interest" description="Disordered" evidence="1">
    <location>
        <begin position="92"/>
        <end position="125"/>
    </location>
</feature>
<dbReference type="AlphaFoldDB" id="A0A383VT30"/>
<proteinExistence type="predicted"/>
<organism evidence="2 3">
    <name type="scientific">Tetradesmus obliquus</name>
    <name type="common">Green alga</name>
    <name type="synonym">Acutodesmus obliquus</name>
    <dbReference type="NCBI Taxonomy" id="3088"/>
    <lineage>
        <taxon>Eukaryota</taxon>
        <taxon>Viridiplantae</taxon>
        <taxon>Chlorophyta</taxon>
        <taxon>core chlorophytes</taxon>
        <taxon>Chlorophyceae</taxon>
        <taxon>CS clade</taxon>
        <taxon>Sphaeropleales</taxon>
        <taxon>Scenedesmaceae</taxon>
        <taxon>Tetradesmus</taxon>
    </lineage>
</organism>
<dbReference type="EMBL" id="FNXT01000835">
    <property type="protein sequence ID" value="SZX68063.1"/>
    <property type="molecule type" value="Genomic_DNA"/>
</dbReference>
<gene>
    <name evidence="2" type="ORF">BQ4739_LOCUS8385</name>
</gene>
<reference evidence="2 3" key="1">
    <citation type="submission" date="2016-10" db="EMBL/GenBank/DDBJ databases">
        <authorList>
            <person name="Cai Z."/>
        </authorList>
    </citation>
    <scope>NUCLEOTIDE SEQUENCE [LARGE SCALE GENOMIC DNA]</scope>
</reference>
<evidence type="ECO:0000313" key="2">
    <source>
        <dbReference type="EMBL" id="SZX68063.1"/>
    </source>
</evidence>
<keyword evidence="3" id="KW-1185">Reference proteome</keyword>